<name>A0ABR7CZD5_9BACT</name>
<evidence type="ECO:0000256" key="6">
    <source>
        <dbReference type="SAM" id="Phobius"/>
    </source>
</evidence>
<dbReference type="PANTHER" id="PTHR36118">
    <property type="entry name" value="ION-TRANSLOCATING OXIDOREDUCTASE COMPLEX SUBUNIT G"/>
    <property type="match status" value="1"/>
</dbReference>
<keyword evidence="6" id="KW-0472">Membrane</keyword>
<dbReference type="Pfam" id="PF04205">
    <property type="entry name" value="FMN_bind"/>
    <property type="match status" value="1"/>
</dbReference>
<protein>
    <submittedName>
        <fullName evidence="8">4Fe-4S binding protein</fullName>
    </submittedName>
</protein>
<feature type="transmembrane region" description="Helical" evidence="6">
    <location>
        <begin position="312"/>
        <end position="329"/>
    </location>
</feature>
<feature type="domain" description="FMN-binding" evidence="7">
    <location>
        <begin position="96"/>
        <end position="177"/>
    </location>
</feature>
<dbReference type="InterPro" id="IPR010209">
    <property type="entry name" value="Ion_transpt_RnfG/RsxG"/>
</dbReference>
<dbReference type="RefSeq" id="WP_186975618.1">
    <property type="nucleotide sequence ID" value="NZ_JACOOH010000003.1"/>
</dbReference>
<comment type="caution">
    <text evidence="8">The sequence shown here is derived from an EMBL/GenBank/DDBJ whole genome shotgun (WGS) entry which is preliminary data.</text>
</comment>
<proteinExistence type="predicted"/>
<keyword evidence="4" id="KW-0288">FMN</keyword>
<organism evidence="8 9">
    <name type="scientific">Butyricimonas hominis</name>
    <dbReference type="NCBI Taxonomy" id="2763032"/>
    <lineage>
        <taxon>Bacteria</taxon>
        <taxon>Pseudomonadati</taxon>
        <taxon>Bacteroidota</taxon>
        <taxon>Bacteroidia</taxon>
        <taxon>Bacteroidales</taxon>
        <taxon>Odoribacteraceae</taxon>
        <taxon>Butyricimonas</taxon>
    </lineage>
</organism>
<evidence type="ECO:0000256" key="5">
    <source>
        <dbReference type="ARBA" id="ARBA00022982"/>
    </source>
</evidence>
<keyword evidence="6" id="KW-1133">Transmembrane helix</keyword>
<dbReference type="Pfam" id="PF12801">
    <property type="entry name" value="Fer4_5"/>
    <property type="match status" value="2"/>
</dbReference>
<feature type="transmembrane region" description="Helical" evidence="6">
    <location>
        <begin position="398"/>
        <end position="416"/>
    </location>
</feature>
<dbReference type="Proteomes" id="UP000646484">
    <property type="component" value="Unassembled WGS sequence"/>
</dbReference>
<evidence type="ECO:0000259" key="7">
    <source>
        <dbReference type="SMART" id="SM00900"/>
    </source>
</evidence>
<evidence type="ECO:0000313" key="8">
    <source>
        <dbReference type="EMBL" id="MBC5620974.1"/>
    </source>
</evidence>
<reference evidence="8 9" key="1">
    <citation type="submission" date="2020-08" db="EMBL/GenBank/DDBJ databases">
        <title>Genome public.</title>
        <authorList>
            <person name="Liu C."/>
            <person name="Sun Q."/>
        </authorList>
    </citation>
    <scope>NUCLEOTIDE SEQUENCE [LARGE SCALE GENOMIC DNA]</scope>
    <source>
        <strain evidence="8 9">NSJ-56</strain>
    </source>
</reference>
<keyword evidence="6" id="KW-0812">Transmembrane</keyword>
<feature type="transmembrane region" description="Helical" evidence="6">
    <location>
        <begin position="7"/>
        <end position="27"/>
    </location>
</feature>
<keyword evidence="2" id="KW-0597">Phosphoprotein</keyword>
<keyword evidence="1" id="KW-0813">Transport</keyword>
<keyword evidence="9" id="KW-1185">Reference proteome</keyword>
<feature type="transmembrane region" description="Helical" evidence="6">
    <location>
        <begin position="253"/>
        <end position="273"/>
    </location>
</feature>
<gene>
    <name evidence="8" type="ORF">H8S64_07680</name>
</gene>
<evidence type="ECO:0000256" key="2">
    <source>
        <dbReference type="ARBA" id="ARBA00022553"/>
    </source>
</evidence>
<dbReference type="InterPro" id="IPR007329">
    <property type="entry name" value="FMN-bd"/>
</dbReference>
<evidence type="ECO:0000256" key="4">
    <source>
        <dbReference type="ARBA" id="ARBA00022643"/>
    </source>
</evidence>
<dbReference type="PANTHER" id="PTHR36118:SF1">
    <property type="entry name" value="ION-TRANSLOCATING OXIDOREDUCTASE COMPLEX SUBUNIT G"/>
    <property type="match status" value="1"/>
</dbReference>
<dbReference type="EMBL" id="JACOOH010000003">
    <property type="protein sequence ID" value="MBC5620974.1"/>
    <property type="molecule type" value="Genomic_DNA"/>
</dbReference>
<sequence length="417" mass="46811">MSVKENVATFVTKLPKVILLCVIVYLISLNFKSAEENKGEDVKTETEVVPLDEVKKYFPACTGIEKVSEVRYDVKNNGDVIGKLIVTTPIADDLIGYSGNVPLFLAVSGEDVILGLTLLNHSESPGFIRQITRKNFFSSWDGKTLEEAAEMNVEAVSGATMTTDAVRGSVKKALNFYFERDGGGRHTDWLKLVRHALGGLVVLLALASMFWGSRMKKWRLPLQVASILILGFWSGYFVSFELLFNWLLNGIPWGARVLLPVIAVLAIVCPLFLNKAYYCAYLCPFGAAQEVMGKIRKKKIVPKGIWKNIFKYTRVTYFMVIIALLLWGIPLELASLEPFSAFLLTAASSWVIALAVVFLILSIFFSRPWCNYFCLTGELLDILRKGDTKVNPERWKKVFRECLALVIFLGVLYFILQ</sequence>
<evidence type="ECO:0000256" key="1">
    <source>
        <dbReference type="ARBA" id="ARBA00022448"/>
    </source>
</evidence>
<dbReference type="InterPro" id="IPR017896">
    <property type="entry name" value="4Fe4S_Fe-S-bd"/>
</dbReference>
<evidence type="ECO:0000313" key="9">
    <source>
        <dbReference type="Proteomes" id="UP000646484"/>
    </source>
</evidence>
<feature type="transmembrane region" description="Helical" evidence="6">
    <location>
        <begin position="341"/>
        <end position="365"/>
    </location>
</feature>
<feature type="transmembrane region" description="Helical" evidence="6">
    <location>
        <begin position="224"/>
        <end position="247"/>
    </location>
</feature>
<accession>A0ABR7CZD5</accession>
<evidence type="ECO:0000256" key="3">
    <source>
        <dbReference type="ARBA" id="ARBA00022630"/>
    </source>
</evidence>
<feature type="transmembrane region" description="Helical" evidence="6">
    <location>
        <begin position="192"/>
        <end position="212"/>
    </location>
</feature>
<keyword evidence="5" id="KW-0249">Electron transport</keyword>
<keyword evidence="3" id="KW-0285">Flavoprotein</keyword>
<dbReference type="SMART" id="SM00900">
    <property type="entry name" value="FMN_bind"/>
    <property type="match status" value="1"/>
</dbReference>